<dbReference type="GO" id="GO:0008782">
    <property type="term" value="F:adenosylhomocysteine nucleosidase activity"/>
    <property type="evidence" value="ECO:0007669"/>
    <property type="project" value="UniProtKB-EC"/>
</dbReference>
<name>A0A0C1U6I3_9CLOT</name>
<dbReference type="RefSeq" id="WP_080618933.1">
    <property type="nucleotide sequence ID" value="NZ_AYSO01000010.1"/>
</dbReference>
<dbReference type="GO" id="GO:0019284">
    <property type="term" value="P:L-methionine salvage from S-adenosylmethionine"/>
    <property type="evidence" value="ECO:0007669"/>
    <property type="project" value="TreeGrafter"/>
</dbReference>
<dbReference type="OrthoDB" id="9792278at2"/>
<reference evidence="7 8" key="1">
    <citation type="journal article" date="2015" name="Infect. Genet. Evol.">
        <title>Genomic sequences of six botulinum neurotoxin-producing strains representing three clostridial species illustrate the mobility and diversity of botulinum neurotoxin genes.</title>
        <authorList>
            <person name="Smith T.J."/>
            <person name="Hill K.K."/>
            <person name="Xie G."/>
            <person name="Foley B.T."/>
            <person name="Williamson C.H."/>
            <person name="Foster J.T."/>
            <person name="Johnson S.L."/>
            <person name="Chertkov O."/>
            <person name="Teshima H."/>
            <person name="Gibbons H.S."/>
            <person name="Johnsky L.A."/>
            <person name="Karavis M.A."/>
            <person name="Smith L.A."/>
        </authorList>
    </citation>
    <scope>NUCLEOTIDE SEQUENCE [LARGE SCALE GENOMIC DNA]</scope>
    <source>
        <strain evidence="7 8">CDC 2741</strain>
    </source>
</reference>
<dbReference type="SUPFAM" id="SSF53167">
    <property type="entry name" value="Purine and uridine phosphorylases"/>
    <property type="match status" value="1"/>
</dbReference>
<dbReference type="GO" id="GO:0008930">
    <property type="term" value="F:methylthioadenosine nucleosidase activity"/>
    <property type="evidence" value="ECO:0007669"/>
    <property type="project" value="InterPro"/>
</dbReference>
<evidence type="ECO:0000256" key="3">
    <source>
        <dbReference type="ARBA" id="ARBA00022605"/>
    </source>
</evidence>
<dbReference type="InterPro" id="IPR035994">
    <property type="entry name" value="Nucleoside_phosphorylase_sf"/>
</dbReference>
<dbReference type="Pfam" id="PF01048">
    <property type="entry name" value="PNP_UDP_1"/>
    <property type="match status" value="1"/>
</dbReference>
<evidence type="ECO:0000256" key="5">
    <source>
        <dbReference type="ARBA" id="ARBA00023167"/>
    </source>
</evidence>
<evidence type="ECO:0000256" key="1">
    <source>
        <dbReference type="ARBA" id="ARBA00004945"/>
    </source>
</evidence>
<protein>
    <recommendedName>
        <fullName evidence="2">adenosylhomocysteine nucleosidase</fullName>
        <ecNumber evidence="2">3.2.2.9</ecNumber>
    </recommendedName>
</protein>
<dbReference type="Gene3D" id="3.40.50.1580">
    <property type="entry name" value="Nucleoside phosphorylase domain"/>
    <property type="match status" value="1"/>
</dbReference>
<proteinExistence type="predicted"/>
<sequence>MQTIGIIGAMDLEIELIKDNITILKEEIYAGFKFYIGAFKDVNLILTSCSIGKVNAAACTQILIDKFGVTSIINTGIAGSLNNEAKICDIVISSNVTYHDVRKEQMKGWFPFVEHFETSNLLVEIAIQAYKNMKIKEFNYHIGRIVTGEAFISDNELKSKIIKNYSPHCVEMEGSAIGHVAYINKIPFIVIRSISDNADNDAHTNYNDFEKISANNSSNLVLNMLKIINDGIH</sequence>
<keyword evidence="3" id="KW-0028">Amino-acid biosynthesis</keyword>
<dbReference type="NCBIfam" id="NF011286">
    <property type="entry name" value="PRK14697.1"/>
    <property type="match status" value="1"/>
</dbReference>
<keyword evidence="5" id="KW-0486">Methionine biosynthesis</keyword>
<dbReference type="EC" id="3.2.2.9" evidence="2"/>
<evidence type="ECO:0000256" key="4">
    <source>
        <dbReference type="ARBA" id="ARBA00022801"/>
    </source>
</evidence>
<dbReference type="GO" id="GO:0009164">
    <property type="term" value="P:nucleoside catabolic process"/>
    <property type="evidence" value="ECO:0007669"/>
    <property type="project" value="InterPro"/>
</dbReference>
<keyword evidence="8" id="KW-1185">Reference proteome</keyword>
<dbReference type="EMBL" id="AYSO01000010">
    <property type="protein sequence ID" value="KIE48329.1"/>
    <property type="molecule type" value="Genomic_DNA"/>
</dbReference>
<comment type="pathway">
    <text evidence="1">Amino-acid biosynthesis; L-methionine biosynthesis via salvage pathway; S-methyl-5-thio-alpha-D-ribose 1-phosphate from S-methyl-5'-thioadenosine (hydrolase route): step 1/2.</text>
</comment>
<dbReference type="InterPro" id="IPR000845">
    <property type="entry name" value="Nucleoside_phosphorylase_d"/>
</dbReference>
<gene>
    <name evidence="7" type="primary">mtnN</name>
    <name evidence="7" type="ORF">U732_4088</name>
</gene>
<dbReference type="PANTHER" id="PTHR46832">
    <property type="entry name" value="5'-METHYLTHIOADENOSINE/S-ADENOSYLHOMOCYSTEINE NUCLEOSIDASE"/>
    <property type="match status" value="1"/>
</dbReference>
<dbReference type="GO" id="GO:0019509">
    <property type="term" value="P:L-methionine salvage from methylthioadenosine"/>
    <property type="evidence" value="ECO:0007669"/>
    <property type="project" value="UniProtKB-UniPathway"/>
</dbReference>
<dbReference type="GO" id="GO:0005829">
    <property type="term" value="C:cytosol"/>
    <property type="evidence" value="ECO:0007669"/>
    <property type="project" value="TreeGrafter"/>
</dbReference>
<dbReference type="PANTHER" id="PTHR46832:SF1">
    <property type="entry name" value="5'-METHYLTHIOADENOSINE_S-ADENOSYLHOMOCYSTEINE NUCLEOSIDASE"/>
    <property type="match status" value="1"/>
</dbReference>
<keyword evidence="7" id="KW-0326">Glycosidase</keyword>
<evidence type="ECO:0000313" key="8">
    <source>
        <dbReference type="Proteomes" id="UP000031366"/>
    </source>
</evidence>
<dbReference type="UniPathway" id="UPA00904">
    <property type="reaction ID" value="UER00871"/>
</dbReference>
<dbReference type="STRING" id="29341.RSJ17_10520"/>
<dbReference type="NCBIfam" id="TIGR01704">
    <property type="entry name" value="MTA_SAH-Nsdase"/>
    <property type="match status" value="1"/>
</dbReference>
<evidence type="ECO:0000256" key="2">
    <source>
        <dbReference type="ARBA" id="ARBA00011974"/>
    </source>
</evidence>
<dbReference type="CDD" id="cd09008">
    <property type="entry name" value="MTAN"/>
    <property type="match status" value="1"/>
</dbReference>
<dbReference type="Proteomes" id="UP000031366">
    <property type="component" value="Unassembled WGS sequence"/>
</dbReference>
<dbReference type="AlphaFoldDB" id="A0A0C1U6I3"/>
<dbReference type="NCBIfam" id="NF004079">
    <property type="entry name" value="PRK05584.1"/>
    <property type="match status" value="1"/>
</dbReference>
<organism evidence="7 8">
    <name type="scientific">Clostridium argentinense CDC 2741</name>
    <dbReference type="NCBI Taxonomy" id="1418104"/>
    <lineage>
        <taxon>Bacteria</taxon>
        <taxon>Bacillati</taxon>
        <taxon>Bacillota</taxon>
        <taxon>Clostridia</taxon>
        <taxon>Eubacteriales</taxon>
        <taxon>Clostridiaceae</taxon>
        <taxon>Clostridium</taxon>
    </lineage>
</organism>
<dbReference type="InterPro" id="IPR010049">
    <property type="entry name" value="MTA_SAH_Nsdase"/>
</dbReference>
<evidence type="ECO:0000259" key="6">
    <source>
        <dbReference type="Pfam" id="PF01048"/>
    </source>
</evidence>
<evidence type="ECO:0000313" key="7">
    <source>
        <dbReference type="EMBL" id="KIE48329.1"/>
    </source>
</evidence>
<comment type="caution">
    <text evidence="7">The sequence shown here is derived from an EMBL/GenBank/DDBJ whole genome shotgun (WGS) entry which is preliminary data.</text>
</comment>
<accession>A0A0C1U6I3</accession>
<keyword evidence="4 7" id="KW-0378">Hydrolase</keyword>
<feature type="domain" description="Nucleoside phosphorylase" evidence="6">
    <location>
        <begin position="3"/>
        <end position="225"/>
    </location>
</feature>